<dbReference type="STRING" id="1285242.A6A04_14155"/>
<name>A0A178MTZ5_9PROT</name>
<dbReference type="InterPro" id="IPR036430">
    <property type="entry name" value="RNase_T2-like_sf"/>
</dbReference>
<organism evidence="4 5">
    <name type="scientific">Paramagnetospirillum marisnigri</name>
    <dbReference type="NCBI Taxonomy" id="1285242"/>
    <lineage>
        <taxon>Bacteria</taxon>
        <taxon>Pseudomonadati</taxon>
        <taxon>Pseudomonadota</taxon>
        <taxon>Alphaproteobacteria</taxon>
        <taxon>Rhodospirillales</taxon>
        <taxon>Magnetospirillaceae</taxon>
        <taxon>Paramagnetospirillum</taxon>
    </lineage>
</organism>
<evidence type="ECO:0000313" key="4">
    <source>
        <dbReference type="EMBL" id="OAN53740.1"/>
    </source>
</evidence>
<sequence length="209" mass="22876">MRRIWPLILALMMVTSGAWADSCGPSRGETGRFDLFLLSLSWSPGFCATDSGRANPEQCQGVRRFGFIVHGLWPQYASGSWPQCCRAAPFRPSAASEAMAGSMPGQSLRRHEWEKHGSCVSPRQDDYFALIDRAVKTHGLGGSLTAGERIRVSDLKRHWPGLPAQAVTVRCKGKALAEVRLCLERDLSPRPCPAAIRDQDNCPGTVTVP</sequence>
<comment type="caution">
    <text evidence="4">The sequence shown here is derived from an EMBL/GenBank/DDBJ whole genome shotgun (WGS) entry which is preliminary data.</text>
</comment>
<dbReference type="PANTHER" id="PTHR11240">
    <property type="entry name" value="RIBONUCLEASE T2"/>
    <property type="match status" value="1"/>
</dbReference>
<evidence type="ECO:0000313" key="5">
    <source>
        <dbReference type="Proteomes" id="UP000078428"/>
    </source>
</evidence>
<keyword evidence="3" id="KW-0732">Signal</keyword>
<accession>A0A178MTZ5</accession>
<dbReference type="RefSeq" id="WP_082914677.1">
    <property type="nucleotide sequence ID" value="NZ_LWQT01000039.1"/>
</dbReference>
<comment type="similarity">
    <text evidence="1 2">Belongs to the RNase T2 family.</text>
</comment>
<dbReference type="InterPro" id="IPR001568">
    <property type="entry name" value="RNase_T2-like"/>
</dbReference>
<dbReference type="PROSITE" id="PS00531">
    <property type="entry name" value="RNASE_T2_2"/>
    <property type="match status" value="1"/>
</dbReference>
<dbReference type="Gene3D" id="3.90.730.10">
    <property type="entry name" value="Ribonuclease T2-like"/>
    <property type="match status" value="1"/>
</dbReference>
<dbReference type="PANTHER" id="PTHR11240:SF22">
    <property type="entry name" value="RIBONUCLEASE T2"/>
    <property type="match status" value="1"/>
</dbReference>
<evidence type="ECO:0000256" key="3">
    <source>
        <dbReference type="SAM" id="SignalP"/>
    </source>
</evidence>
<gene>
    <name evidence="4" type="ORF">A6A04_14155</name>
</gene>
<proteinExistence type="inferred from homology"/>
<dbReference type="GO" id="GO:0003723">
    <property type="term" value="F:RNA binding"/>
    <property type="evidence" value="ECO:0007669"/>
    <property type="project" value="InterPro"/>
</dbReference>
<dbReference type="GO" id="GO:0033897">
    <property type="term" value="F:ribonuclease T2 activity"/>
    <property type="evidence" value="ECO:0007669"/>
    <property type="project" value="InterPro"/>
</dbReference>
<feature type="signal peptide" evidence="3">
    <location>
        <begin position="1"/>
        <end position="20"/>
    </location>
</feature>
<dbReference type="EMBL" id="LWQT01000039">
    <property type="protein sequence ID" value="OAN53740.1"/>
    <property type="molecule type" value="Genomic_DNA"/>
</dbReference>
<dbReference type="GO" id="GO:0006401">
    <property type="term" value="P:RNA catabolic process"/>
    <property type="evidence" value="ECO:0007669"/>
    <property type="project" value="UniProtKB-ARBA"/>
</dbReference>
<protein>
    <submittedName>
        <fullName evidence="4">Ribonuclease I</fullName>
    </submittedName>
</protein>
<dbReference type="Pfam" id="PF00445">
    <property type="entry name" value="Ribonuclease_T2"/>
    <property type="match status" value="1"/>
</dbReference>
<reference evidence="4 5" key="1">
    <citation type="submission" date="2016-04" db="EMBL/GenBank/DDBJ databases">
        <title>Draft genome sequence of freshwater magnetotactic bacteria Magnetospirillum marisnigri SP-1 and Magnetospirillum moscoviense BB-1.</title>
        <authorList>
            <person name="Koziaeva V."/>
            <person name="Dziuba M.V."/>
            <person name="Ivanov T.M."/>
            <person name="Kuznetsov B."/>
            <person name="Grouzdev D.S."/>
        </authorList>
    </citation>
    <scope>NUCLEOTIDE SEQUENCE [LARGE SCALE GENOMIC DNA]</scope>
    <source>
        <strain evidence="4 5">SP-1</strain>
    </source>
</reference>
<keyword evidence="5" id="KW-1185">Reference proteome</keyword>
<dbReference type="InterPro" id="IPR018188">
    <property type="entry name" value="RNase_T2_His_AS_1"/>
</dbReference>
<dbReference type="Proteomes" id="UP000078428">
    <property type="component" value="Unassembled WGS sequence"/>
</dbReference>
<dbReference type="SUPFAM" id="SSF55895">
    <property type="entry name" value="Ribonuclease Rh-like"/>
    <property type="match status" value="1"/>
</dbReference>
<dbReference type="OrthoDB" id="4720638at2"/>
<dbReference type="PROSITE" id="PS00530">
    <property type="entry name" value="RNASE_T2_1"/>
    <property type="match status" value="1"/>
</dbReference>
<feature type="chain" id="PRO_5008092246" evidence="3">
    <location>
        <begin position="21"/>
        <end position="209"/>
    </location>
</feature>
<dbReference type="InterPro" id="IPR033130">
    <property type="entry name" value="RNase_T2_His_AS_2"/>
</dbReference>
<dbReference type="AlphaFoldDB" id="A0A178MTZ5"/>
<evidence type="ECO:0000256" key="1">
    <source>
        <dbReference type="ARBA" id="ARBA00007469"/>
    </source>
</evidence>
<evidence type="ECO:0000256" key="2">
    <source>
        <dbReference type="RuleBase" id="RU004328"/>
    </source>
</evidence>